<dbReference type="AlphaFoldDB" id="A0A6A4HEQ0"/>
<dbReference type="OrthoDB" id="2734890at2759"/>
<keyword evidence="3" id="KW-1185">Reference proteome</keyword>
<gene>
    <name evidence="2" type="ORF">BT96DRAFT_922752</name>
</gene>
<organism evidence="2 3">
    <name type="scientific">Gymnopus androsaceus JB14</name>
    <dbReference type="NCBI Taxonomy" id="1447944"/>
    <lineage>
        <taxon>Eukaryota</taxon>
        <taxon>Fungi</taxon>
        <taxon>Dikarya</taxon>
        <taxon>Basidiomycota</taxon>
        <taxon>Agaricomycotina</taxon>
        <taxon>Agaricomycetes</taxon>
        <taxon>Agaricomycetidae</taxon>
        <taxon>Agaricales</taxon>
        <taxon>Marasmiineae</taxon>
        <taxon>Omphalotaceae</taxon>
        <taxon>Gymnopus</taxon>
    </lineage>
</organism>
<reference evidence="2" key="1">
    <citation type="journal article" date="2019" name="Environ. Microbiol.">
        <title>Fungal ecological strategies reflected in gene transcription - a case study of two litter decomposers.</title>
        <authorList>
            <person name="Barbi F."/>
            <person name="Kohler A."/>
            <person name="Barry K."/>
            <person name="Baskaran P."/>
            <person name="Daum C."/>
            <person name="Fauchery L."/>
            <person name="Ihrmark K."/>
            <person name="Kuo A."/>
            <person name="LaButti K."/>
            <person name="Lipzen A."/>
            <person name="Morin E."/>
            <person name="Grigoriev I.V."/>
            <person name="Henrissat B."/>
            <person name="Lindahl B."/>
            <person name="Martin F."/>
        </authorList>
    </citation>
    <scope>NUCLEOTIDE SEQUENCE</scope>
    <source>
        <strain evidence="2">JB14</strain>
    </source>
</reference>
<sequence>MKFTVTTSLAIAVAQALLVFSSPAPSELERRFQTPATQCISMGKYPGGYNGDPLAYDAPGASSLLGSCSESVIQGGQDPWTVPACVAFATAKGPTWTIVRLQCTEDMPNATAQPSLDYNVYANIVGACAWDPEGCPITQQNYIDFYYGSLSAIGYTGTWPDANDVINYLWNPITEWTATGDTVPYLNFNDWLHWGVPYTY</sequence>
<proteinExistence type="predicted"/>
<evidence type="ECO:0000313" key="3">
    <source>
        <dbReference type="Proteomes" id="UP000799118"/>
    </source>
</evidence>
<keyword evidence="1" id="KW-0732">Signal</keyword>
<evidence type="ECO:0000313" key="2">
    <source>
        <dbReference type="EMBL" id="KAE9395545.1"/>
    </source>
</evidence>
<evidence type="ECO:0000256" key="1">
    <source>
        <dbReference type="SAM" id="SignalP"/>
    </source>
</evidence>
<accession>A0A6A4HEQ0</accession>
<protein>
    <submittedName>
        <fullName evidence="2">Uncharacterized protein</fullName>
    </submittedName>
</protein>
<feature type="signal peptide" evidence="1">
    <location>
        <begin position="1"/>
        <end position="16"/>
    </location>
</feature>
<name>A0A6A4HEQ0_9AGAR</name>
<feature type="chain" id="PRO_5025414262" evidence="1">
    <location>
        <begin position="17"/>
        <end position="200"/>
    </location>
</feature>
<dbReference type="Proteomes" id="UP000799118">
    <property type="component" value="Unassembled WGS sequence"/>
</dbReference>
<dbReference type="EMBL" id="ML769529">
    <property type="protein sequence ID" value="KAE9395545.1"/>
    <property type="molecule type" value="Genomic_DNA"/>
</dbReference>